<feature type="compositionally biased region" description="Low complexity" evidence="1">
    <location>
        <begin position="208"/>
        <end position="221"/>
    </location>
</feature>
<feature type="region of interest" description="Disordered" evidence="1">
    <location>
        <begin position="204"/>
        <end position="293"/>
    </location>
</feature>
<accession>A0A7M2X1B2</accession>
<name>A0A7M2X1B2_9BACT</name>
<feature type="compositionally biased region" description="Pro residues" evidence="1">
    <location>
        <begin position="222"/>
        <end position="283"/>
    </location>
</feature>
<evidence type="ECO:0008006" key="5">
    <source>
        <dbReference type="Google" id="ProtNLM"/>
    </source>
</evidence>
<dbReference type="AlphaFoldDB" id="A0A7M2X1B2"/>
<sequence>MKRLDRKFVRLSLAVGLAALISGCGPSKPADPNAGLPPLPTGAEMGSRAGEARKLALEFELAAGELQNAPLTRQRPQLKTLFGQLTEVLPRLAGPLRTGVFNHQYAVVVQVRDQIANRPERLSDDALVDNGLLASYNALRDLSYTQFYVDEDLTKRMEALAASVGRLPLTKGVDHAIQVSDAVTATSAVLTKMAGTLYDRNKELDAGAEPSPATQPAATQPSAPPPADPAAPAPAPSAPGQPTPAPAPAPSPVPAPTEPPASPAPAPAEPAPTAPAPAEPAPATPAQTAPPGQ</sequence>
<dbReference type="RefSeq" id="WP_206294835.1">
    <property type="nucleotide sequence ID" value="NZ_CP063458.1"/>
</dbReference>
<dbReference type="KEGG" id="hbs:IPV69_09330"/>
<keyword evidence="4" id="KW-1185">Reference proteome</keyword>
<keyword evidence="2" id="KW-0732">Signal</keyword>
<evidence type="ECO:0000313" key="3">
    <source>
        <dbReference type="EMBL" id="QOV91537.1"/>
    </source>
</evidence>
<organism evidence="3 4">
    <name type="scientific">Humisphaera borealis</name>
    <dbReference type="NCBI Taxonomy" id="2807512"/>
    <lineage>
        <taxon>Bacteria</taxon>
        <taxon>Pseudomonadati</taxon>
        <taxon>Planctomycetota</taxon>
        <taxon>Phycisphaerae</taxon>
        <taxon>Tepidisphaerales</taxon>
        <taxon>Tepidisphaeraceae</taxon>
        <taxon>Humisphaera</taxon>
    </lineage>
</organism>
<feature type="chain" id="PRO_5034166966" description="Lipoprotein" evidence="2">
    <location>
        <begin position="30"/>
        <end position="293"/>
    </location>
</feature>
<evidence type="ECO:0000313" key="4">
    <source>
        <dbReference type="Proteomes" id="UP000593765"/>
    </source>
</evidence>
<dbReference type="Proteomes" id="UP000593765">
    <property type="component" value="Chromosome"/>
</dbReference>
<feature type="signal peptide" evidence="2">
    <location>
        <begin position="1"/>
        <end position="29"/>
    </location>
</feature>
<protein>
    <recommendedName>
        <fullName evidence="5">Lipoprotein</fullName>
    </recommendedName>
</protein>
<dbReference type="EMBL" id="CP063458">
    <property type="protein sequence ID" value="QOV91537.1"/>
    <property type="molecule type" value="Genomic_DNA"/>
</dbReference>
<dbReference type="PROSITE" id="PS51257">
    <property type="entry name" value="PROKAR_LIPOPROTEIN"/>
    <property type="match status" value="1"/>
</dbReference>
<proteinExistence type="predicted"/>
<feature type="compositionally biased region" description="Low complexity" evidence="1">
    <location>
        <begin position="284"/>
        <end position="293"/>
    </location>
</feature>
<evidence type="ECO:0000256" key="2">
    <source>
        <dbReference type="SAM" id="SignalP"/>
    </source>
</evidence>
<gene>
    <name evidence="3" type="ORF">IPV69_09330</name>
</gene>
<reference evidence="3 4" key="1">
    <citation type="submission" date="2020-10" db="EMBL/GenBank/DDBJ databases">
        <title>Wide distribution of Phycisphaera-like planctomycetes from WD2101 soil group in peatlands and genome analysis of the first cultivated representative.</title>
        <authorList>
            <person name="Dedysh S.N."/>
            <person name="Beletsky A.V."/>
            <person name="Ivanova A."/>
            <person name="Kulichevskaya I.S."/>
            <person name="Suzina N.E."/>
            <person name="Philippov D.A."/>
            <person name="Rakitin A.L."/>
            <person name="Mardanov A.V."/>
            <person name="Ravin N.V."/>
        </authorList>
    </citation>
    <scope>NUCLEOTIDE SEQUENCE [LARGE SCALE GENOMIC DNA]</scope>
    <source>
        <strain evidence="3 4">M1803</strain>
    </source>
</reference>
<evidence type="ECO:0000256" key="1">
    <source>
        <dbReference type="SAM" id="MobiDB-lite"/>
    </source>
</evidence>